<evidence type="ECO:0000256" key="1">
    <source>
        <dbReference type="SAM" id="MobiDB-lite"/>
    </source>
</evidence>
<keyword evidence="3" id="KW-1185">Reference proteome</keyword>
<dbReference type="Proteomes" id="UP001164746">
    <property type="component" value="Chromosome 4"/>
</dbReference>
<feature type="region of interest" description="Disordered" evidence="1">
    <location>
        <begin position="1"/>
        <end position="93"/>
    </location>
</feature>
<name>A0ABY7E0B2_MYAAR</name>
<feature type="compositionally biased region" description="Basic and acidic residues" evidence="1">
    <location>
        <begin position="57"/>
        <end position="66"/>
    </location>
</feature>
<organism evidence="2 3">
    <name type="scientific">Mya arenaria</name>
    <name type="common">Soft-shell clam</name>
    <dbReference type="NCBI Taxonomy" id="6604"/>
    <lineage>
        <taxon>Eukaryota</taxon>
        <taxon>Metazoa</taxon>
        <taxon>Spiralia</taxon>
        <taxon>Lophotrochozoa</taxon>
        <taxon>Mollusca</taxon>
        <taxon>Bivalvia</taxon>
        <taxon>Autobranchia</taxon>
        <taxon>Heteroconchia</taxon>
        <taxon>Euheterodonta</taxon>
        <taxon>Imparidentia</taxon>
        <taxon>Neoheterodontei</taxon>
        <taxon>Myida</taxon>
        <taxon>Myoidea</taxon>
        <taxon>Myidae</taxon>
        <taxon>Mya</taxon>
    </lineage>
</organism>
<feature type="compositionally biased region" description="Basic residues" evidence="1">
    <location>
        <begin position="156"/>
        <end position="167"/>
    </location>
</feature>
<feature type="region of interest" description="Disordered" evidence="1">
    <location>
        <begin position="114"/>
        <end position="167"/>
    </location>
</feature>
<evidence type="ECO:0000313" key="2">
    <source>
        <dbReference type="EMBL" id="WAR02694.1"/>
    </source>
</evidence>
<feature type="compositionally biased region" description="Low complexity" evidence="1">
    <location>
        <begin position="43"/>
        <end position="52"/>
    </location>
</feature>
<dbReference type="EMBL" id="CP111015">
    <property type="protein sequence ID" value="WAR02694.1"/>
    <property type="molecule type" value="Genomic_DNA"/>
</dbReference>
<protein>
    <submittedName>
        <fullName evidence="2">Uncharacterized protein</fullName>
    </submittedName>
</protein>
<sequence>MDEDDVILVPDTPSARPAVRARRLEKKSKESSGAIGRRKRVSTRASSTASSVPQDHPLGRVDDHATIDLTGSVSVTPKTKAALDQIRQHESDEAMAKRLQEEMDREYAIALQDTTSSHEPVPNETFDPMFALSPPSELQTGATGGHEWHMYSPVRPRSRNSRQRGAS</sequence>
<accession>A0ABY7E0B2</accession>
<gene>
    <name evidence="2" type="ORF">MAR_009252</name>
</gene>
<proteinExistence type="predicted"/>
<evidence type="ECO:0000313" key="3">
    <source>
        <dbReference type="Proteomes" id="UP001164746"/>
    </source>
</evidence>
<reference evidence="2" key="1">
    <citation type="submission" date="2022-11" db="EMBL/GenBank/DDBJ databases">
        <title>Centuries of genome instability and evolution in soft-shell clam transmissible cancer (bioRxiv).</title>
        <authorList>
            <person name="Hart S.F.M."/>
            <person name="Yonemitsu M.A."/>
            <person name="Giersch R.M."/>
            <person name="Beal B.F."/>
            <person name="Arriagada G."/>
            <person name="Davis B.W."/>
            <person name="Ostrander E.A."/>
            <person name="Goff S.P."/>
            <person name="Metzger M.J."/>
        </authorList>
    </citation>
    <scope>NUCLEOTIDE SEQUENCE</scope>
    <source>
        <strain evidence="2">MELC-2E11</strain>
        <tissue evidence="2">Siphon/mantle</tissue>
    </source>
</reference>